<evidence type="ECO:0000256" key="1">
    <source>
        <dbReference type="ARBA" id="ARBA00022676"/>
    </source>
</evidence>
<reference evidence="3" key="1">
    <citation type="submission" date="2020-02" db="EMBL/GenBank/DDBJ databases">
        <authorList>
            <person name="Meier V. D."/>
        </authorList>
    </citation>
    <scope>NUCLEOTIDE SEQUENCE</scope>
    <source>
        <strain evidence="3">AVDCRST_MAG96</strain>
    </source>
</reference>
<keyword evidence="2 3" id="KW-0808">Transferase</keyword>
<dbReference type="PANTHER" id="PTHR30160:SF1">
    <property type="entry name" value="LIPOPOLYSACCHARIDE 1,2-N-ACETYLGLUCOSAMINETRANSFERASE-RELATED"/>
    <property type="match status" value="1"/>
</dbReference>
<dbReference type="InterPro" id="IPR002201">
    <property type="entry name" value="Glyco_trans_9"/>
</dbReference>
<dbReference type="AlphaFoldDB" id="A0A6J4TVF4"/>
<dbReference type="InterPro" id="IPR051199">
    <property type="entry name" value="LPS_LOS_Heptosyltrfase"/>
</dbReference>
<accession>A0A6J4TVF4</accession>
<name>A0A6J4TVF4_9BACT</name>
<dbReference type="EMBL" id="CADCVN010001443">
    <property type="protein sequence ID" value="CAA9533155.1"/>
    <property type="molecule type" value="Genomic_DNA"/>
</dbReference>
<dbReference type="Gene3D" id="3.40.50.2000">
    <property type="entry name" value="Glycogen Phosphorylase B"/>
    <property type="match status" value="2"/>
</dbReference>
<keyword evidence="1 3" id="KW-0328">Glycosyltransferase</keyword>
<protein>
    <submittedName>
        <fullName evidence="3">ADP-heptose--lipooligosaccharide heptosyltransferase II</fullName>
        <ecNumber evidence="3">2.4.1.-</ecNumber>
    </submittedName>
</protein>
<dbReference type="PANTHER" id="PTHR30160">
    <property type="entry name" value="TETRAACYLDISACCHARIDE 4'-KINASE-RELATED"/>
    <property type="match status" value="1"/>
</dbReference>
<dbReference type="EC" id="2.4.1.-" evidence="3"/>
<proteinExistence type="predicted"/>
<dbReference type="SUPFAM" id="SSF53756">
    <property type="entry name" value="UDP-Glycosyltransferase/glycogen phosphorylase"/>
    <property type="match status" value="1"/>
</dbReference>
<dbReference type="GO" id="GO:0008713">
    <property type="term" value="F:ADP-heptose-lipopolysaccharide heptosyltransferase activity"/>
    <property type="evidence" value="ECO:0007669"/>
    <property type="project" value="TreeGrafter"/>
</dbReference>
<evidence type="ECO:0000256" key="2">
    <source>
        <dbReference type="ARBA" id="ARBA00022679"/>
    </source>
</evidence>
<gene>
    <name evidence="3" type="ORF">AVDCRST_MAG96-3702</name>
</gene>
<dbReference type="GO" id="GO:0005829">
    <property type="term" value="C:cytosol"/>
    <property type="evidence" value="ECO:0007669"/>
    <property type="project" value="TreeGrafter"/>
</dbReference>
<dbReference type="CDD" id="cd03789">
    <property type="entry name" value="GT9_LPS_heptosyltransferase"/>
    <property type="match status" value="1"/>
</dbReference>
<organism evidence="3">
    <name type="scientific">uncultured Segetibacter sp</name>
    <dbReference type="NCBI Taxonomy" id="481133"/>
    <lineage>
        <taxon>Bacteria</taxon>
        <taxon>Pseudomonadati</taxon>
        <taxon>Bacteroidota</taxon>
        <taxon>Chitinophagia</taxon>
        <taxon>Chitinophagales</taxon>
        <taxon>Chitinophagaceae</taxon>
        <taxon>Segetibacter</taxon>
        <taxon>environmental samples</taxon>
    </lineage>
</organism>
<dbReference type="GO" id="GO:0009244">
    <property type="term" value="P:lipopolysaccharide core region biosynthetic process"/>
    <property type="evidence" value="ECO:0007669"/>
    <property type="project" value="TreeGrafter"/>
</dbReference>
<sequence length="329" mass="36994">MSLSRMDTKKIVIFRALQLGDLLCAIPAIRALHKTYPAAEITLVGLPWAKMLTQRFDKYFHSFISFPGYPGLPEQAPDFRSYPDFLKNVQQQNFDLALQMQGKGAITNPLVQLFAAKKTAGFYKTGNYCPDKELFIPYPDRVHEIKRHLRLMEHLGVKSDSTDLEFPVTAEDEEDFEKAQLPVQPGEYIIIHPGARSETRQWSPENFGAAADYCIKKGLRAVITGTKDEKEIVQKVLKSMRHKAIDATGKTTLGAVAVLIKNAHGLISNCTGVAHIAAALRTKSIVLTLHQEHGRWEPLNKTLHRAIGWTTNADYNDVIAEIDHIFFKN</sequence>
<dbReference type="Pfam" id="PF01075">
    <property type="entry name" value="Glyco_transf_9"/>
    <property type="match status" value="1"/>
</dbReference>
<evidence type="ECO:0000313" key="3">
    <source>
        <dbReference type="EMBL" id="CAA9533155.1"/>
    </source>
</evidence>